<organism evidence="2">
    <name type="scientific">uncultured Chloroflexota bacterium</name>
    <dbReference type="NCBI Taxonomy" id="166587"/>
    <lineage>
        <taxon>Bacteria</taxon>
        <taxon>Bacillati</taxon>
        <taxon>Chloroflexota</taxon>
        <taxon>environmental samples</taxon>
    </lineage>
</organism>
<proteinExistence type="predicted"/>
<accession>A0A6J4JLP4</accession>
<feature type="non-terminal residue" evidence="2">
    <location>
        <position position="1"/>
    </location>
</feature>
<dbReference type="EMBL" id="CADCTC010000208">
    <property type="protein sequence ID" value="CAA9281710.1"/>
    <property type="molecule type" value="Genomic_DNA"/>
</dbReference>
<evidence type="ECO:0000313" key="2">
    <source>
        <dbReference type="EMBL" id="CAA9281710.1"/>
    </source>
</evidence>
<sequence length="76" mass="9242">EARPRWRARHCGPRRVHRRRRLCRRRPDRLQARPYPPRHAPGAAVGRRPRHPARRRALPRRRHHHRVCDGRADLPV</sequence>
<protein>
    <submittedName>
        <fullName evidence="2">Uncharacterized protein</fullName>
    </submittedName>
</protein>
<reference evidence="2" key="1">
    <citation type="submission" date="2020-02" db="EMBL/GenBank/DDBJ databases">
        <authorList>
            <person name="Meier V. D."/>
        </authorList>
    </citation>
    <scope>NUCLEOTIDE SEQUENCE</scope>
    <source>
        <strain evidence="2">AVDCRST_MAG77</strain>
    </source>
</reference>
<name>A0A6J4JLP4_9CHLR</name>
<feature type="region of interest" description="Disordered" evidence="1">
    <location>
        <begin position="24"/>
        <end position="76"/>
    </location>
</feature>
<feature type="compositionally biased region" description="Basic residues" evidence="1">
    <location>
        <begin position="47"/>
        <end position="66"/>
    </location>
</feature>
<feature type="non-terminal residue" evidence="2">
    <location>
        <position position="76"/>
    </location>
</feature>
<feature type="compositionally biased region" description="Basic and acidic residues" evidence="1">
    <location>
        <begin position="67"/>
        <end position="76"/>
    </location>
</feature>
<dbReference type="AlphaFoldDB" id="A0A6J4JLP4"/>
<evidence type="ECO:0000256" key="1">
    <source>
        <dbReference type="SAM" id="MobiDB-lite"/>
    </source>
</evidence>
<gene>
    <name evidence="2" type="ORF">AVDCRST_MAG77-3892</name>
</gene>